<evidence type="ECO:0000313" key="2">
    <source>
        <dbReference type="Proteomes" id="UP000281604"/>
    </source>
</evidence>
<protein>
    <submittedName>
        <fullName evidence="1">Uncharacterized protein</fullName>
    </submittedName>
</protein>
<organism evidence="1 2">
    <name type="scientific">Pseudomonas syringae pv. persicae</name>
    <dbReference type="NCBI Taxonomy" id="237306"/>
    <lineage>
        <taxon>Bacteria</taxon>
        <taxon>Pseudomonadati</taxon>
        <taxon>Pseudomonadota</taxon>
        <taxon>Gammaproteobacteria</taxon>
        <taxon>Pseudomonadales</taxon>
        <taxon>Pseudomonadaceae</taxon>
        <taxon>Pseudomonas</taxon>
    </lineage>
</organism>
<gene>
    <name evidence="1" type="ORF">ALQ30_200027</name>
</gene>
<dbReference type="AlphaFoldDB" id="A0A3M3ZUS7"/>
<comment type="caution">
    <text evidence="1">The sequence shown here is derived from an EMBL/GenBank/DDBJ whole genome shotgun (WGS) entry which is preliminary data.</text>
</comment>
<name>A0A3M3ZUS7_9PSED</name>
<dbReference type="EMBL" id="RBQE01000512">
    <property type="protein sequence ID" value="RMO98367.1"/>
    <property type="molecule type" value="Genomic_DNA"/>
</dbReference>
<proteinExistence type="predicted"/>
<reference evidence="1 2" key="1">
    <citation type="submission" date="2018-08" db="EMBL/GenBank/DDBJ databases">
        <title>Recombination of ecologically and evolutionarily significant loci maintains genetic cohesion in the Pseudomonas syringae species complex.</title>
        <authorList>
            <person name="Dillon M."/>
            <person name="Thakur S."/>
            <person name="Almeida R.N.D."/>
            <person name="Weir B.S."/>
            <person name="Guttman D.S."/>
        </authorList>
    </citation>
    <scope>NUCLEOTIDE SEQUENCE [LARGE SCALE GENOMIC DNA]</scope>
    <source>
        <strain evidence="1 2">ICMP 3706</strain>
    </source>
</reference>
<evidence type="ECO:0000313" key="1">
    <source>
        <dbReference type="EMBL" id="RMO98367.1"/>
    </source>
</evidence>
<accession>A0A3M3ZUS7</accession>
<sequence>MWAAGCALACVTTVVCGYAAGDVFLVKGVPVVEAVTTVTDGDVLDTEVDPVLQALSSPAADNLAAVQNKRRA</sequence>
<dbReference type="Proteomes" id="UP000281604">
    <property type="component" value="Unassembled WGS sequence"/>
</dbReference>